<sequence length="146" mass="16482">MSQFTARFPVHIYWEDTDAGGIVYHSNYLKYMERARSDLMRRLAVSQAGELTNPDGQLFVAASVSIRYRRAARLDDDLTVVTRVKQLRRASIVFEQNVVNARGELVTEGEVRVGCVSRATLAPSAMKDELYERICRLLDEADAPAN</sequence>
<evidence type="ECO:0000256" key="1">
    <source>
        <dbReference type="ARBA" id="ARBA00005953"/>
    </source>
</evidence>
<dbReference type="EMBL" id="WEHW01000003">
    <property type="protein sequence ID" value="KAB7652395.1"/>
    <property type="molecule type" value="Genomic_DNA"/>
</dbReference>
<keyword evidence="2 4" id="KW-0378">Hydrolase</keyword>
<accession>A0AAI9WNI1</accession>
<gene>
    <name evidence="4" type="ORF">GBM96_01895</name>
</gene>
<dbReference type="InterPro" id="IPR050563">
    <property type="entry name" value="4-hydroxybenzoyl-CoA_TE"/>
</dbReference>
<dbReference type="NCBIfam" id="TIGR00051">
    <property type="entry name" value="YbgC/FadM family acyl-CoA thioesterase"/>
    <property type="match status" value="1"/>
</dbReference>
<dbReference type="EC" id="3.1.2.-" evidence="4"/>
<dbReference type="FunFam" id="3.10.129.10:FF:000004">
    <property type="entry name" value="Tol-pal system-associated acyl-CoA thioesterase"/>
    <property type="match status" value="1"/>
</dbReference>
<evidence type="ECO:0000256" key="2">
    <source>
        <dbReference type="ARBA" id="ARBA00022801"/>
    </source>
</evidence>
<dbReference type="SUPFAM" id="SSF54637">
    <property type="entry name" value="Thioesterase/thiol ester dehydrase-isomerase"/>
    <property type="match status" value="1"/>
</dbReference>
<dbReference type="PIRSF" id="PIRSF003230">
    <property type="entry name" value="YbgC"/>
    <property type="match status" value="1"/>
</dbReference>
<evidence type="ECO:0000313" key="4">
    <source>
        <dbReference type="EMBL" id="KAB7652395.1"/>
    </source>
</evidence>
<dbReference type="Pfam" id="PF03061">
    <property type="entry name" value="4HBT"/>
    <property type="match status" value="1"/>
</dbReference>
<dbReference type="AlphaFoldDB" id="A0AAI9WNI1"/>
<evidence type="ECO:0000259" key="3">
    <source>
        <dbReference type="Pfam" id="PF03061"/>
    </source>
</evidence>
<dbReference type="InterPro" id="IPR006684">
    <property type="entry name" value="YbgC/YbaW"/>
</dbReference>
<dbReference type="InterPro" id="IPR006683">
    <property type="entry name" value="Thioestr_dom"/>
</dbReference>
<dbReference type="GO" id="GO:0047617">
    <property type="term" value="F:fatty acyl-CoA hydrolase activity"/>
    <property type="evidence" value="ECO:0007669"/>
    <property type="project" value="TreeGrafter"/>
</dbReference>
<keyword evidence="5" id="KW-1185">Reference proteome</keyword>
<organism evidence="4 5">
    <name type="scientific">Sutterella seckii</name>
    <dbReference type="NCBI Taxonomy" id="1944635"/>
    <lineage>
        <taxon>Bacteria</taxon>
        <taxon>Pseudomonadati</taxon>
        <taxon>Pseudomonadota</taxon>
        <taxon>Betaproteobacteria</taxon>
        <taxon>Burkholderiales</taxon>
        <taxon>Sutterellaceae</taxon>
        <taxon>Sutterella</taxon>
    </lineage>
</organism>
<protein>
    <submittedName>
        <fullName evidence="4">YbgC/FadM family acyl-CoA thioesterase</fullName>
        <ecNumber evidence="4">3.1.2.-</ecNumber>
    </submittedName>
</protein>
<feature type="domain" description="Thioesterase" evidence="3">
    <location>
        <begin position="20"/>
        <end position="106"/>
    </location>
</feature>
<dbReference type="InterPro" id="IPR029069">
    <property type="entry name" value="HotDog_dom_sf"/>
</dbReference>
<dbReference type="Gene3D" id="3.10.129.10">
    <property type="entry name" value="Hotdog Thioesterase"/>
    <property type="match status" value="1"/>
</dbReference>
<dbReference type="PANTHER" id="PTHR31793">
    <property type="entry name" value="4-HYDROXYBENZOYL-COA THIOESTERASE FAMILY MEMBER"/>
    <property type="match status" value="1"/>
</dbReference>
<comment type="similarity">
    <text evidence="1">Belongs to the 4-hydroxybenzoyl-CoA thioesterase family.</text>
</comment>
<reference evidence="4 5" key="1">
    <citation type="submission" date="2019-10" db="EMBL/GenBank/DDBJ databases">
        <title>Genome diversity of Sutterella seckii.</title>
        <authorList>
            <person name="Chaplin A.V."/>
            <person name="Sokolova S.R."/>
            <person name="Mosin K.A."/>
            <person name="Ivanova E.L."/>
            <person name="Kochetkova T.O."/>
            <person name="Goltsov A.Y."/>
            <person name="Trofimov D.Y."/>
            <person name="Efimov B.A."/>
        </authorList>
    </citation>
    <scope>NUCLEOTIDE SEQUENCE [LARGE SCALE GENOMIC DNA]</scope>
    <source>
        <strain evidence="4 5">ASD3426</strain>
    </source>
</reference>
<dbReference type="Proteomes" id="UP000469462">
    <property type="component" value="Unassembled WGS sequence"/>
</dbReference>
<proteinExistence type="inferred from homology"/>
<name>A0AAI9WNI1_9BURK</name>
<dbReference type="PANTHER" id="PTHR31793:SF37">
    <property type="entry name" value="ACYL-COA THIOESTER HYDROLASE YBGC"/>
    <property type="match status" value="1"/>
</dbReference>
<evidence type="ECO:0000313" key="5">
    <source>
        <dbReference type="Proteomes" id="UP000469462"/>
    </source>
</evidence>
<comment type="caution">
    <text evidence="4">The sequence shown here is derived from an EMBL/GenBank/DDBJ whole genome shotgun (WGS) entry which is preliminary data.</text>
</comment>
<dbReference type="RefSeq" id="WP_139688526.1">
    <property type="nucleotide sequence ID" value="NZ_WEHW01000003.1"/>
</dbReference>
<dbReference type="CDD" id="cd00586">
    <property type="entry name" value="4HBT"/>
    <property type="match status" value="1"/>
</dbReference>